<protein>
    <submittedName>
        <fullName evidence="1">Uncharacterized protein</fullName>
    </submittedName>
</protein>
<dbReference type="KEGG" id="vg:77944228"/>
<name>A0A3S9U885_9CAUD</name>
<keyword evidence="2" id="KW-1185">Reference proteome</keyword>
<proteinExistence type="predicted"/>
<evidence type="ECO:0000313" key="2">
    <source>
        <dbReference type="Proteomes" id="UP000286786"/>
    </source>
</evidence>
<sequence>MSNIEAALKQLFGTMAEGQTPEKLADKIVDMLNDSGFDAADQLETMSRVNSMLALSLVTNQASREMTGQVDSDLSNVLNSMGAFVGEMSRKILEENKADVLRSAVSRAMEWFEDDHCDCDPCNERARMLRRNIPVLRAQLAEAETTH</sequence>
<reference evidence="1 2" key="1">
    <citation type="submission" date="2018-11" db="EMBL/GenBank/DDBJ databases">
        <title>Isolation and Complete Genome Sequence of a Novel Alteromonas Phage ZP6.</title>
        <authorList>
            <person name="Han J."/>
        </authorList>
    </citation>
    <scope>NUCLEOTIDE SEQUENCE [LARGE SCALE GENOMIC DNA]</scope>
</reference>
<dbReference type="EMBL" id="MK203850">
    <property type="protein sequence ID" value="AZS06541.1"/>
    <property type="molecule type" value="Genomic_DNA"/>
</dbReference>
<evidence type="ECO:0000313" key="1">
    <source>
        <dbReference type="EMBL" id="AZS06541.1"/>
    </source>
</evidence>
<accession>A0A3S9U885</accession>
<organism evidence="1 2">
    <name type="scientific">Alteromonas phage ZP6</name>
    <dbReference type="NCBI Taxonomy" id="2492447"/>
    <lineage>
        <taxon>Viruses</taxon>
        <taxon>Duplodnaviria</taxon>
        <taxon>Heunggongvirae</taxon>
        <taxon>Uroviricota</taxon>
        <taxon>Caudoviricetes</taxon>
        <taxon>Mareflavirus</taxon>
        <taxon>Mareflavirus ZP6</taxon>
    </lineage>
</organism>
<dbReference type="RefSeq" id="YP_010668087.1">
    <property type="nucleotide sequence ID" value="NC_070953.1"/>
</dbReference>
<dbReference type="Proteomes" id="UP000286786">
    <property type="component" value="Genome"/>
</dbReference>
<dbReference type="GeneID" id="77944228"/>